<dbReference type="GO" id="GO:0008305">
    <property type="term" value="C:integrin complex"/>
    <property type="evidence" value="ECO:0007669"/>
    <property type="project" value="InterPro"/>
</dbReference>
<evidence type="ECO:0000256" key="3">
    <source>
        <dbReference type="ARBA" id="ARBA00023180"/>
    </source>
</evidence>
<keyword evidence="1" id="KW-0732">Signal</keyword>
<dbReference type="SMART" id="SM00191">
    <property type="entry name" value="Int_alpha"/>
    <property type="match status" value="4"/>
</dbReference>
<evidence type="ECO:0000256" key="2">
    <source>
        <dbReference type="ARBA" id="ARBA00022737"/>
    </source>
</evidence>
<keyword evidence="6" id="KW-0175">Coiled coil</keyword>
<dbReference type="InterPro" id="IPR013519">
    <property type="entry name" value="Int_alpha_beta-p"/>
</dbReference>
<comment type="subcellular location">
    <subcellularLocation>
        <location evidence="5">Membrane</location>
        <topology evidence="5">Single-pass type I membrane protein</topology>
    </subcellularLocation>
</comment>
<dbReference type="PANTHER" id="PTHR23220">
    <property type="entry name" value="INTEGRIN ALPHA"/>
    <property type="match status" value="1"/>
</dbReference>
<sequence length="793" mass="88048">MYPPLTQPRIRYWLVSSLIPTQTHPHKDTRIRLVQVPYLQPTPMTLRLLRGLLGAAVLLWSLPPCHCFNLEAREALVIPFPGQQRDRNPYFGLALALQKQRDDPGARLIVGAPRANSSTFEPGIKEPGAVFRCSLDSLECDELKMDPDYGNGERQTVGGKTYKNYKQGGWVGGALDSQPTYQSDHQASTAVCSPRWVNTYYGYYDSHQMNGVCYWFNQTLPTNPQKMMPLTVSGQQVYRNRYHYYHGQVGFSVHFTNDSAEMILGAPGVTNWRGSVVRARRYAPRFSRRRQNAASSFSDYFVPNMYDTSSIDAFDLLGYAVTSGYYLDPTKLLYGAGAPKAGKGNGKAIIFSYPLEESSGLLVIQEMVGSQMGSNFGASLTTLDINGDGLSDLVVGAPTYIHQRRHDAGRVVVFLSSRGGLLEQGTTAYHGSSSSGARFGTTVAAIGDLNGDQYEDFVVGAPFEGNGAIYVILGSGSGLPLTHSQRLGAEAFPGVALRGFGMALSRGVDVDDNAYPDVAIGSFLSGHAVVVKSRPIARLRSTLTAIPSTLQLTSSDFMGHYYCEKFTDEQAELWEKLGSKAKFYCRHTVRNCEEMANRFILGIVPLEGKVNWNKQQIEDNTHRIEELENTLSLQQTNIKEDTETAMKQAIGQVNIAMETDKINLKGAVKEEVSAVLRDQKEAATNIGAGVATDFKPKNQIMNQKKMKYHKTDVPRMRRLFDKEYSNGRSQESQLGYEYEKKIALDFTVNVQHFWAYVQSKTNAKESLNRLKTSSGNITDDDTEITQEMNKAFN</sequence>
<dbReference type="PANTHER" id="PTHR23220:SF83">
    <property type="entry name" value="INTEGRIN ALPHA-PS3-RELATED"/>
    <property type="match status" value="1"/>
</dbReference>
<dbReference type="GO" id="GO:0007229">
    <property type="term" value="P:integrin-mediated signaling pathway"/>
    <property type="evidence" value="ECO:0007669"/>
    <property type="project" value="UniProtKB-KW"/>
</dbReference>
<dbReference type="GO" id="GO:0098609">
    <property type="term" value="P:cell-cell adhesion"/>
    <property type="evidence" value="ECO:0007669"/>
    <property type="project" value="TreeGrafter"/>
</dbReference>
<dbReference type="GO" id="GO:0007160">
    <property type="term" value="P:cell-matrix adhesion"/>
    <property type="evidence" value="ECO:0007669"/>
    <property type="project" value="TreeGrafter"/>
</dbReference>
<comment type="similarity">
    <text evidence="5">Belongs to the integrin alpha chain family.</text>
</comment>
<feature type="repeat" description="FG-GAP" evidence="4">
    <location>
        <begin position="486"/>
        <end position="548"/>
    </location>
</feature>
<protein>
    <submittedName>
        <fullName evidence="7">Uncharacterized protein</fullName>
    </submittedName>
</protein>
<keyword evidence="3" id="KW-0325">Glycoprotein</keyword>
<feature type="repeat" description="FG-GAP" evidence="4">
    <location>
        <begin position="424"/>
        <end position="481"/>
    </location>
</feature>
<evidence type="ECO:0000256" key="5">
    <source>
        <dbReference type="RuleBase" id="RU003762"/>
    </source>
</evidence>
<proteinExistence type="inferred from homology"/>
<dbReference type="AlphaFoldDB" id="A0AAE1FFD0"/>
<dbReference type="InterPro" id="IPR013517">
    <property type="entry name" value="FG-GAP"/>
</dbReference>
<organism evidence="7 8">
    <name type="scientific">Petrolisthes cinctipes</name>
    <name type="common">Flat porcelain crab</name>
    <dbReference type="NCBI Taxonomy" id="88211"/>
    <lineage>
        <taxon>Eukaryota</taxon>
        <taxon>Metazoa</taxon>
        <taxon>Ecdysozoa</taxon>
        <taxon>Arthropoda</taxon>
        <taxon>Crustacea</taxon>
        <taxon>Multicrustacea</taxon>
        <taxon>Malacostraca</taxon>
        <taxon>Eumalacostraca</taxon>
        <taxon>Eucarida</taxon>
        <taxon>Decapoda</taxon>
        <taxon>Pleocyemata</taxon>
        <taxon>Anomura</taxon>
        <taxon>Galatheoidea</taxon>
        <taxon>Porcellanidae</taxon>
        <taxon>Petrolisthes</taxon>
    </lineage>
</organism>
<feature type="repeat" description="FG-GAP" evidence="4">
    <location>
        <begin position="362"/>
        <end position="423"/>
    </location>
</feature>
<dbReference type="EMBL" id="JAWQEG010002385">
    <property type="protein sequence ID" value="KAK3872360.1"/>
    <property type="molecule type" value="Genomic_DNA"/>
</dbReference>
<dbReference type="PRINTS" id="PR01185">
    <property type="entry name" value="INTEGRINA"/>
</dbReference>
<keyword evidence="5" id="KW-0675">Receptor</keyword>
<dbReference type="InterPro" id="IPR028994">
    <property type="entry name" value="Integrin_alpha_N"/>
</dbReference>
<comment type="caution">
    <text evidence="7">The sequence shown here is derived from an EMBL/GenBank/DDBJ whole genome shotgun (WGS) entry which is preliminary data.</text>
</comment>
<keyword evidence="8" id="KW-1185">Reference proteome</keyword>
<feature type="repeat" description="FG-GAP" evidence="4">
    <location>
        <begin position="77"/>
        <end position="142"/>
    </location>
</feature>
<dbReference type="InterPro" id="IPR000413">
    <property type="entry name" value="Integrin_alpha"/>
</dbReference>
<dbReference type="Pfam" id="PF01839">
    <property type="entry name" value="FG-GAP"/>
    <property type="match status" value="2"/>
</dbReference>
<evidence type="ECO:0000256" key="4">
    <source>
        <dbReference type="PROSITE-ProRule" id="PRU00803"/>
    </source>
</evidence>
<name>A0AAE1FFD0_PETCI</name>
<dbReference type="Gene3D" id="2.130.10.130">
    <property type="entry name" value="Integrin alpha, N-terminal"/>
    <property type="match status" value="1"/>
</dbReference>
<evidence type="ECO:0000313" key="7">
    <source>
        <dbReference type="EMBL" id="KAK3872360.1"/>
    </source>
</evidence>
<accession>A0AAE1FFD0</accession>
<dbReference type="GO" id="GO:0033627">
    <property type="term" value="P:cell adhesion mediated by integrin"/>
    <property type="evidence" value="ECO:0007669"/>
    <property type="project" value="TreeGrafter"/>
</dbReference>
<evidence type="ECO:0000313" key="8">
    <source>
        <dbReference type="Proteomes" id="UP001286313"/>
    </source>
</evidence>
<evidence type="ECO:0000256" key="6">
    <source>
        <dbReference type="SAM" id="Coils"/>
    </source>
</evidence>
<gene>
    <name evidence="7" type="ORF">Pcinc_022577</name>
</gene>
<dbReference type="PROSITE" id="PS51470">
    <property type="entry name" value="FG_GAP"/>
    <property type="match status" value="4"/>
</dbReference>
<dbReference type="Proteomes" id="UP001286313">
    <property type="component" value="Unassembled WGS sequence"/>
</dbReference>
<reference evidence="7" key="1">
    <citation type="submission" date="2023-10" db="EMBL/GenBank/DDBJ databases">
        <title>Genome assemblies of two species of porcelain crab, Petrolisthes cinctipes and Petrolisthes manimaculis (Anomura: Porcellanidae).</title>
        <authorList>
            <person name="Angst P."/>
        </authorList>
    </citation>
    <scope>NUCLEOTIDE SEQUENCE</scope>
    <source>
        <strain evidence="7">PB745_01</strain>
        <tissue evidence="7">Gill</tissue>
    </source>
</reference>
<evidence type="ECO:0000256" key="1">
    <source>
        <dbReference type="ARBA" id="ARBA00022729"/>
    </source>
</evidence>
<keyword evidence="5" id="KW-0401">Integrin</keyword>
<dbReference type="SUPFAM" id="SSF69318">
    <property type="entry name" value="Integrin alpha N-terminal domain"/>
    <property type="match status" value="1"/>
</dbReference>
<keyword evidence="2" id="KW-0677">Repeat</keyword>
<dbReference type="GO" id="GO:0005178">
    <property type="term" value="F:integrin binding"/>
    <property type="evidence" value="ECO:0007669"/>
    <property type="project" value="TreeGrafter"/>
</dbReference>
<feature type="coiled-coil region" evidence="6">
    <location>
        <begin position="617"/>
        <end position="644"/>
    </location>
</feature>
<keyword evidence="5" id="KW-0130">Cell adhesion</keyword>
<dbReference type="GO" id="GO:0009897">
    <property type="term" value="C:external side of plasma membrane"/>
    <property type="evidence" value="ECO:0007669"/>
    <property type="project" value="TreeGrafter"/>
</dbReference>